<dbReference type="Gene3D" id="3.40.50.720">
    <property type="entry name" value="NAD(P)-binding Rossmann-like Domain"/>
    <property type="match status" value="1"/>
</dbReference>
<dbReference type="PANTHER" id="PTHR42879">
    <property type="entry name" value="3-OXOACYL-(ACYL-CARRIER-PROTEIN) REDUCTASE"/>
    <property type="match status" value="1"/>
</dbReference>
<dbReference type="SUPFAM" id="SSF51735">
    <property type="entry name" value="NAD(P)-binding Rossmann-fold domains"/>
    <property type="match status" value="1"/>
</dbReference>
<reference evidence="2 3" key="1">
    <citation type="submission" date="2021-07" db="EMBL/GenBank/DDBJ databases">
        <title>Paraburkholderia edwinii protects Aspergillus sp. from phenazines by acting as a toxin sponge.</title>
        <authorList>
            <person name="Dahlstrom K.M."/>
            <person name="Newman D.K."/>
        </authorList>
    </citation>
    <scope>NUCLEOTIDE SEQUENCE [LARGE SCALE GENOMIC DNA]</scope>
    <source>
        <strain evidence="2 3">Pe01</strain>
    </source>
</reference>
<dbReference type="PRINTS" id="PR00081">
    <property type="entry name" value="GDHRDH"/>
</dbReference>
<organism evidence="2 3">
    <name type="scientific">Paraburkholderia edwinii</name>
    <dbReference type="NCBI Taxonomy" id="2861782"/>
    <lineage>
        <taxon>Bacteria</taxon>
        <taxon>Pseudomonadati</taxon>
        <taxon>Pseudomonadota</taxon>
        <taxon>Betaproteobacteria</taxon>
        <taxon>Burkholderiales</taxon>
        <taxon>Burkholderiaceae</taxon>
        <taxon>Paraburkholderia</taxon>
    </lineage>
</organism>
<evidence type="ECO:0000313" key="3">
    <source>
        <dbReference type="Proteomes" id="UP000826462"/>
    </source>
</evidence>
<dbReference type="InterPro" id="IPR002347">
    <property type="entry name" value="SDR_fam"/>
</dbReference>
<protein>
    <submittedName>
        <fullName evidence="2">SDR family oxidoreductase</fullName>
    </submittedName>
</protein>
<dbReference type="EMBL" id="CP080096">
    <property type="protein sequence ID" value="QYD72340.1"/>
    <property type="molecule type" value="Genomic_DNA"/>
</dbReference>
<dbReference type="Pfam" id="PF00106">
    <property type="entry name" value="adh_short"/>
    <property type="match status" value="1"/>
</dbReference>
<proteinExistence type="inferred from homology"/>
<evidence type="ECO:0000256" key="1">
    <source>
        <dbReference type="ARBA" id="ARBA00006484"/>
    </source>
</evidence>
<dbReference type="InterPro" id="IPR036291">
    <property type="entry name" value="NAD(P)-bd_dom_sf"/>
</dbReference>
<sequence length="264" mass="27772">MHIDLSGKTAVVSGSTAGIGLAIATGIAASGADTIVNGRNQRAVDEAVATVRAKASGAKVRGIAADLGTRAGCDAFLKDVPDADILINNLGMYGPSDIFATSDDEWERYFQINVMSGVRLTRAYLKDMMERRWGRVVFVSSESGLNIPSDMLAYGFTKTAQLSIARGIAKFAAASGVTVNSVLPGPTMTDGVREMLRETAQKQSKSIEQAADEFVVSSRGTSIIRRITMPEEVANMVVYICSPQASATTGAALRVDGGIVDTIA</sequence>
<accession>A0ABX8UZQ8</accession>
<dbReference type="RefSeq" id="WP_219801766.1">
    <property type="nucleotide sequence ID" value="NZ_CP080096.1"/>
</dbReference>
<name>A0ABX8UZQ8_9BURK</name>
<evidence type="ECO:0000313" key="2">
    <source>
        <dbReference type="EMBL" id="QYD72340.1"/>
    </source>
</evidence>
<comment type="similarity">
    <text evidence="1">Belongs to the short-chain dehydrogenases/reductases (SDR) family.</text>
</comment>
<dbReference type="Proteomes" id="UP000826462">
    <property type="component" value="Chromosome 2"/>
</dbReference>
<dbReference type="InterPro" id="IPR050259">
    <property type="entry name" value="SDR"/>
</dbReference>
<keyword evidence="3" id="KW-1185">Reference proteome</keyword>
<gene>
    <name evidence="2" type="ORF">KZJ38_36035</name>
</gene>